<feature type="transmembrane region" description="Helical" evidence="7">
    <location>
        <begin position="340"/>
        <end position="362"/>
    </location>
</feature>
<keyword evidence="4 7" id="KW-0812">Transmembrane</keyword>
<dbReference type="NCBIfam" id="TIGR00711">
    <property type="entry name" value="efflux_EmrB"/>
    <property type="match status" value="1"/>
</dbReference>
<dbReference type="InterPro" id="IPR004638">
    <property type="entry name" value="EmrB-like"/>
</dbReference>
<protein>
    <submittedName>
        <fullName evidence="9">EmrB/QacA family drug resistance transporter</fullName>
    </submittedName>
</protein>
<sequence length="504" mass="53891">MTTIHSAQSDVAEQKPSIKLLFSALMLVMLLAALDQTIVSTALPTIVSELGGLDQLSWVVTSYLLASTIVVPLYGKFGDLLGRKIVLQTAIVVFLLGSVLCGLAQNMTQLILMRALQGLGGGGLMVVSMAAVGDVIPPSERGKYQGLFGGVFGLATVIGPLIGGFLVEHISWRWIFYINLPLGIFALLVIGVALKSQTARIRHEIDFLGAGYLAAALTCIILFTSEGGTVYQWSDPQLWCILAFGLVTLGGFIYEETLAAEPIIPLGLFRDRTFLLSCAISFIIGMSLMGSMTFLPLYLQVVKGSTPSQAGMQLLPLMGALLVSSIISGRIISRIGRYRIFPILGTLLSFAGMVLLGFLKVGTPLHMLYLYIGVLGFGLGMVMQVLVLAVQNSVSMKQMGVATSGVTLFRSIGGSIGVAMFGAIFTHVLRNQLEALIPEGTQLPRSMGAQAVQQLPAAIRDDYLQAFGTALHSVYQIAAGVMVLAFILSLLQKEGVLKKEQTRL</sequence>
<dbReference type="InterPro" id="IPR020846">
    <property type="entry name" value="MFS_dom"/>
</dbReference>
<evidence type="ECO:0000256" key="5">
    <source>
        <dbReference type="ARBA" id="ARBA00022989"/>
    </source>
</evidence>
<accession>A0A2L1UTQ9</accession>
<keyword evidence="6 7" id="KW-0472">Membrane</keyword>
<dbReference type="SUPFAM" id="SSF103473">
    <property type="entry name" value="MFS general substrate transporter"/>
    <property type="match status" value="1"/>
</dbReference>
<feature type="transmembrane region" description="Helical" evidence="7">
    <location>
        <begin position="368"/>
        <end position="390"/>
    </location>
</feature>
<feature type="transmembrane region" description="Helical" evidence="7">
    <location>
        <begin position="205"/>
        <end position="224"/>
    </location>
</feature>
<evidence type="ECO:0000256" key="7">
    <source>
        <dbReference type="SAM" id="Phobius"/>
    </source>
</evidence>
<feature type="transmembrane region" description="Helical" evidence="7">
    <location>
        <begin position="473"/>
        <end position="491"/>
    </location>
</feature>
<dbReference type="Gene3D" id="1.20.1250.20">
    <property type="entry name" value="MFS general substrate transporter like domains"/>
    <property type="match status" value="1"/>
</dbReference>
<feature type="transmembrane region" description="Helical" evidence="7">
    <location>
        <begin position="55"/>
        <end position="74"/>
    </location>
</feature>
<evidence type="ECO:0000256" key="4">
    <source>
        <dbReference type="ARBA" id="ARBA00022692"/>
    </source>
</evidence>
<dbReference type="OrthoDB" id="9812221at2"/>
<dbReference type="PRINTS" id="PR01036">
    <property type="entry name" value="TCRTETB"/>
</dbReference>
<evidence type="ECO:0000313" key="9">
    <source>
        <dbReference type="EMBL" id="AVF36339.1"/>
    </source>
</evidence>
<feature type="transmembrane region" description="Helical" evidence="7">
    <location>
        <begin position="20"/>
        <end position="43"/>
    </location>
</feature>
<feature type="transmembrane region" description="Helical" evidence="7">
    <location>
        <begin position="174"/>
        <end position="193"/>
    </location>
</feature>
<reference evidence="10" key="1">
    <citation type="submission" date="2017-01" db="EMBL/GenBank/DDBJ databases">
        <title>Genome sequence of Rouxiella sp. ERMR1:05.</title>
        <authorList>
            <person name="Kumar R."/>
            <person name="Singh D."/>
            <person name="Kumar S."/>
        </authorList>
    </citation>
    <scope>NUCLEOTIDE SEQUENCE [LARGE SCALE GENOMIC DNA]</scope>
    <source>
        <strain evidence="10">ERMR1:05</strain>
    </source>
</reference>
<dbReference type="PANTHER" id="PTHR23501:SF197">
    <property type="entry name" value="COMD"/>
    <property type="match status" value="1"/>
</dbReference>
<evidence type="ECO:0000259" key="8">
    <source>
        <dbReference type="PROSITE" id="PS50850"/>
    </source>
</evidence>
<comment type="subcellular location">
    <subcellularLocation>
        <location evidence="1">Cell membrane</location>
        <topology evidence="1">Multi-pass membrane protein</topology>
    </subcellularLocation>
</comment>
<dbReference type="AlphaFoldDB" id="A0A2L1UTQ9"/>
<dbReference type="InterPro" id="IPR036259">
    <property type="entry name" value="MFS_trans_sf"/>
</dbReference>
<name>A0A2L1UTQ9_9GAMM</name>
<dbReference type="PROSITE" id="PS50850">
    <property type="entry name" value="MFS"/>
    <property type="match status" value="1"/>
</dbReference>
<organism evidence="9 10">
    <name type="scientific">Rahnella sikkimica</name>
    <dbReference type="NCBI Taxonomy" id="1805933"/>
    <lineage>
        <taxon>Bacteria</taxon>
        <taxon>Pseudomonadati</taxon>
        <taxon>Pseudomonadota</taxon>
        <taxon>Gammaproteobacteria</taxon>
        <taxon>Enterobacterales</taxon>
        <taxon>Yersiniaceae</taxon>
        <taxon>Rahnella</taxon>
    </lineage>
</organism>
<gene>
    <name evidence="9" type="ORF">BV494_15995</name>
</gene>
<dbReference type="GO" id="GO:0022857">
    <property type="term" value="F:transmembrane transporter activity"/>
    <property type="evidence" value="ECO:0007669"/>
    <property type="project" value="InterPro"/>
</dbReference>
<dbReference type="EMBL" id="CP019062">
    <property type="protein sequence ID" value="AVF36339.1"/>
    <property type="molecule type" value="Genomic_DNA"/>
</dbReference>
<feature type="domain" description="Major facilitator superfamily (MFS) profile" evidence="8">
    <location>
        <begin position="21"/>
        <end position="497"/>
    </location>
</feature>
<dbReference type="PANTHER" id="PTHR23501">
    <property type="entry name" value="MAJOR FACILITATOR SUPERFAMILY"/>
    <property type="match status" value="1"/>
</dbReference>
<evidence type="ECO:0000256" key="6">
    <source>
        <dbReference type="ARBA" id="ARBA00023136"/>
    </source>
</evidence>
<evidence type="ECO:0000256" key="3">
    <source>
        <dbReference type="ARBA" id="ARBA00022475"/>
    </source>
</evidence>
<dbReference type="Gene3D" id="1.20.1720.10">
    <property type="entry name" value="Multidrug resistance protein D"/>
    <property type="match status" value="1"/>
</dbReference>
<feature type="transmembrane region" description="Helical" evidence="7">
    <location>
        <begin position="411"/>
        <end position="429"/>
    </location>
</feature>
<dbReference type="RefSeq" id="WP_104923749.1">
    <property type="nucleotide sequence ID" value="NZ_CP019062.1"/>
</dbReference>
<dbReference type="KEGG" id="rox:BV494_15995"/>
<keyword evidence="10" id="KW-1185">Reference proteome</keyword>
<evidence type="ECO:0000256" key="1">
    <source>
        <dbReference type="ARBA" id="ARBA00004651"/>
    </source>
</evidence>
<feature type="transmembrane region" description="Helical" evidence="7">
    <location>
        <begin position="86"/>
        <end position="105"/>
    </location>
</feature>
<feature type="transmembrane region" description="Helical" evidence="7">
    <location>
        <begin position="236"/>
        <end position="254"/>
    </location>
</feature>
<dbReference type="InterPro" id="IPR011701">
    <property type="entry name" value="MFS"/>
</dbReference>
<evidence type="ECO:0000313" key="10">
    <source>
        <dbReference type="Proteomes" id="UP000239197"/>
    </source>
</evidence>
<feature type="transmembrane region" description="Helical" evidence="7">
    <location>
        <begin position="274"/>
        <end position="298"/>
    </location>
</feature>
<keyword evidence="2" id="KW-0813">Transport</keyword>
<feature type="transmembrane region" description="Helical" evidence="7">
    <location>
        <begin position="144"/>
        <end position="162"/>
    </location>
</feature>
<proteinExistence type="predicted"/>
<dbReference type="Pfam" id="PF07690">
    <property type="entry name" value="MFS_1"/>
    <property type="match status" value="1"/>
</dbReference>
<evidence type="ECO:0000256" key="2">
    <source>
        <dbReference type="ARBA" id="ARBA00022448"/>
    </source>
</evidence>
<keyword evidence="3" id="KW-1003">Cell membrane</keyword>
<dbReference type="GO" id="GO:0005886">
    <property type="term" value="C:plasma membrane"/>
    <property type="evidence" value="ECO:0007669"/>
    <property type="project" value="UniProtKB-SubCell"/>
</dbReference>
<dbReference type="Proteomes" id="UP000239197">
    <property type="component" value="Chromosome"/>
</dbReference>
<feature type="transmembrane region" description="Helical" evidence="7">
    <location>
        <begin position="310"/>
        <end position="328"/>
    </location>
</feature>
<feature type="transmembrane region" description="Helical" evidence="7">
    <location>
        <begin position="111"/>
        <end position="132"/>
    </location>
</feature>
<dbReference type="CDD" id="cd17502">
    <property type="entry name" value="MFS_Azr1_MDR_like"/>
    <property type="match status" value="1"/>
</dbReference>
<dbReference type="FunFam" id="1.20.1720.10:FF:000004">
    <property type="entry name" value="EmrB/QacA family drug resistance transporter"/>
    <property type="match status" value="1"/>
</dbReference>
<keyword evidence="5 7" id="KW-1133">Transmembrane helix</keyword>